<gene>
    <name evidence="2" type="ORF">MAMMFC1_03834</name>
</gene>
<dbReference type="InterPro" id="IPR011033">
    <property type="entry name" value="PRC_barrel-like_sf"/>
</dbReference>
<dbReference type="Gene3D" id="2.30.30.240">
    <property type="entry name" value="PRC-barrel domain"/>
    <property type="match status" value="1"/>
</dbReference>
<dbReference type="KEGG" id="mana:MAMMFC1_03834"/>
<dbReference type="SUPFAM" id="SSF50346">
    <property type="entry name" value="PRC-barrel domain"/>
    <property type="match status" value="1"/>
</dbReference>
<evidence type="ECO:0000313" key="3">
    <source>
        <dbReference type="Proteomes" id="UP000276437"/>
    </source>
</evidence>
<proteinExistence type="predicted"/>
<reference evidence="2 3" key="1">
    <citation type="journal article" date="2018" name="Int. J. Syst. Evol. Microbiol.">
        <title>Methylomusa anaerophila gen. nov., sp. nov., an anaerobic methanol-utilizing bacterium isolated from a microbial fuel cell.</title>
        <authorList>
            <person name="Amano N."/>
            <person name="Yamamuro A."/>
            <person name="Miyahara M."/>
            <person name="Kouzuma A."/>
            <person name="Abe T."/>
            <person name="Watanabe K."/>
        </authorList>
    </citation>
    <scope>NUCLEOTIDE SEQUENCE [LARGE SCALE GENOMIC DNA]</scope>
    <source>
        <strain evidence="2 3">MMFC1</strain>
    </source>
</reference>
<feature type="domain" description="PRC-barrel" evidence="1">
    <location>
        <begin position="1"/>
        <end position="76"/>
    </location>
</feature>
<dbReference type="InterPro" id="IPR014238">
    <property type="entry name" value="Spore_YlmC/YmxH"/>
</dbReference>
<evidence type="ECO:0000259" key="1">
    <source>
        <dbReference type="Pfam" id="PF05239"/>
    </source>
</evidence>
<dbReference type="Proteomes" id="UP000276437">
    <property type="component" value="Chromosome"/>
</dbReference>
<accession>A0A348APX7</accession>
<dbReference type="PANTHER" id="PTHR40061:SF1">
    <property type="entry name" value="SPORULATION PROTEIN YLMC-RELATED"/>
    <property type="match status" value="1"/>
</dbReference>
<dbReference type="RefSeq" id="WP_126309994.1">
    <property type="nucleotide sequence ID" value="NZ_AP018449.1"/>
</dbReference>
<dbReference type="Pfam" id="PF05239">
    <property type="entry name" value="PRC"/>
    <property type="match status" value="1"/>
</dbReference>
<protein>
    <submittedName>
        <fullName evidence="2">PRC-barrel domain protein</fullName>
    </submittedName>
</protein>
<name>A0A348APX7_9FIRM</name>
<organism evidence="2 3">
    <name type="scientific">Methylomusa anaerophila</name>
    <dbReference type="NCBI Taxonomy" id="1930071"/>
    <lineage>
        <taxon>Bacteria</taxon>
        <taxon>Bacillati</taxon>
        <taxon>Bacillota</taxon>
        <taxon>Negativicutes</taxon>
        <taxon>Selenomonadales</taxon>
        <taxon>Sporomusaceae</taxon>
        <taxon>Methylomusa</taxon>
    </lineage>
</organism>
<dbReference type="EMBL" id="AP018449">
    <property type="protein sequence ID" value="BBB93125.1"/>
    <property type="molecule type" value="Genomic_DNA"/>
</dbReference>
<dbReference type="OrthoDB" id="6024937at2"/>
<dbReference type="AlphaFoldDB" id="A0A348APX7"/>
<keyword evidence="3" id="KW-1185">Reference proteome</keyword>
<dbReference type="NCBIfam" id="TIGR02888">
    <property type="entry name" value="spore_YlmC_YmxH"/>
    <property type="match status" value="1"/>
</dbReference>
<dbReference type="PANTHER" id="PTHR40061">
    <property type="entry name" value="SPORULATION PROTEIN YLMC-RELATED"/>
    <property type="match status" value="1"/>
</dbReference>
<sequence length="89" mass="9944">MRISEFTGKEVINLGDGARLGIINECELSIDSQTGQILGIILPKRKNLLNFLADLQSTVVPWQAIKRIGEEVIIVDLNNSYESYERILG</sequence>
<dbReference type="InterPro" id="IPR027275">
    <property type="entry name" value="PRC-brl_dom"/>
</dbReference>
<evidence type="ECO:0000313" key="2">
    <source>
        <dbReference type="EMBL" id="BBB93125.1"/>
    </source>
</evidence>